<comment type="caution">
    <text evidence="1">The sequence shown here is derived from an EMBL/GenBank/DDBJ whole genome shotgun (WGS) entry which is preliminary data.</text>
</comment>
<gene>
    <name evidence="1" type="ORF">ODALV1_LOCUS8724</name>
</gene>
<evidence type="ECO:0000313" key="2">
    <source>
        <dbReference type="Proteomes" id="UP001642540"/>
    </source>
</evidence>
<reference evidence="1 2" key="1">
    <citation type="submission" date="2024-08" db="EMBL/GenBank/DDBJ databases">
        <authorList>
            <person name="Cucini C."/>
            <person name="Frati F."/>
        </authorList>
    </citation>
    <scope>NUCLEOTIDE SEQUENCE [LARGE SCALE GENOMIC DNA]</scope>
</reference>
<name>A0ABP1QFL2_9HEXA</name>
<organism evidence="1 2">
    <name type="scientific">Orchesella dallaii</name>
    <dbReference type="NCBI Taxonomy" id="48710"/>
    <lineage>
        <taxon>Eukaryota</taxon>
        <taxon>Metazoa</taxon>
        <taxon>Ecdysozoa</taxon>
        <taxon>Arthropoda</taxon>
        <taxon>Hexapoda</taxon>
        <taxon>Collembola</taxon>
        <taxon>Entomobryomorpha</taxon>
        <taxon>Entomobryoidea</taxon>
        <taxon>Orchesellidae</taxon>
        <taxon>Orchesellinae</taxon>
        <taxon>Orchesella</taxon>
    </lineage>
</organism>
<protein>
    <submittedName>
        <fullName evidence="1">Uncharacterized protein</fullName>
    </submittedName>
</protein>
<accession>A0ABP1QFL2</accession>
<dbReference type="Proteomes" id="UP001642540">
    <property type="component" value="Unassembled WGS sequence"/>
</dbReference>
<proteinExistence type="predicted"/>
<dbReference type="EMBL" id="CAXLJM020000026">
    <property type="protein sequence ID" value="CAL8094219.1"/>
    <property type="molecule type" value="Genomic_DNA"/>
</dbReference>
<evidence type="ECO:0000313" key="1">
    <source>
        <dbReference type="EMBL" id="CAL8094219.1"/>
    </source>
</evidence>
<keyword evidence="2" id="KW-1185">Reference proteome</keyword>
<sequence>MSSLTNHPMTSLSKSCSNFSSLRFSRPERVCPSSEPRSRRKSIRFDLEEMPMTSSLLDISRSSLVDYNGQPMRSILKNSLRGSSPNVAGSSGNDFLSRKNLVRMTPLVRERIYMQHADADKVFETGPTSIKKKEKVGVDMGVNTEVSIPPSPSRKRTMEIRQLRQLNEPSRRKRKTLREIISAQPIEVQDEMNEILESLNLKIH</sequence>